<feature type="compositionally biased region" description="Low complexity" evidence="8">
    <location>
        <begin position="685"/>
        <end position="703"/>
    </location>
</feature>
<dbReference type="PANTHER" id="PTHR24376:SF235">
    <property type="entry name" value="C2H2-TYPE DOMAIN-CONTAINING PROTEIN"/>
    <property type="match status" value="1"/>
</dbReference>
<evidence type="ECO:0000259" key="9">
    <source>
        <dbReference type="PROSITE" id="PS50157"/>
    </source>
</evidence>
<dbReference type="InterPro" id="IPR036236">
    <property type="entry name" value="Znf_C2H2_sf"/>
</dbReference>
<dbReference type="Proteomes" id="UP001278766">
    <property type="component" value="Unassembled WGS sequence"/>
</dbReference>
<organism evidence="10 11">
    <name type="scientific">Chaetomium fimeti</name>
    <dbReference type="NCBI Taxonomy" id="1854472"/>
    <lineage>
        <taxon>Eukaryota</taxon>
        <taxon>Fungi</taxon>
        <taxon>Dikarya</taxon>
        <taxon>Ascomycota</taxon>
        <taxon>Pezizomycotina</taxon>
        <taxon>Sordariomycetes</taxon>
        <taxon>Sordariomycetidae</taxon>
        <taxon>Sordariales</taxon>
        <taxon>Chaetomiaceae</taxon>
        <taxon>Chaetomium</taxon>
    </lineage>
</organism>
<feature type="domain" description="C2H2-type" evidence="9">
    <location>
        <begin position="469"/>
        <end position="498"/>
    </location>
</feature>
<dbReference type="RefSeq" id="XP_062656492.1">
    <property type="nucleotide sequence ID" value="XM_062801794.1"/>
</dbReference>
<evidence type="ECO:0000256" key="3">
    <source>
        <dbReference type="ARBA" id="ARBA00022737"/>
    </source>
</evidence>
<dbReference type="GO" id="GO:0005634">
    <property type="term" value="C:nucleus"/>
    <property type="evidence" value="ECO:0007669"/>
    <property type="project" value="UniProtKB-SubCell"/>
</dbReference>
<comment type="subcellular location">
    <subcellularLocation>
        <location evidence="1">Nucleus</location>
    </subcellularLocation>
</comment>
<feature type="compositionally biased region" description="Low complexity" evidence="8">
    <location>
        <begin position="591"/>
        <end position="600"/>
    </location>
</feature>
<evidence type="ECO:0000256" key="2">
    <source>
        <dbReference type="ARBA" id="ARBA00022723"/>
    </source>
</evidence>
<keyword evidence="4 7" id="KW-0863">Zinc-finger</keyword>
<evidence type="ECO:0000313" key="11">
    <source>
        <dbReference type="Proteomes" id="UP001278766"/>
    </source>
</evidence>
<dbReference type="SUPFAM" id="SSF57667">
    <property type="entry name" value="beta-beta-alpha zinc fingers"/>
    <property type="match status" value="2"/>
</dbReference>
<feature type="compositionally biased region" description="Polar residues" evidence="8">
    <location>
        <begin position="1"/>
        <end position="12"/>
    </location>
</feature>
<evidence type="ECO:0000256" key="1">
    <source>
        <dbReference type="ARBA" id="ARBA00004123"/>
    </source>
</evidence>
<feature type="compositionally biased region" description="Basic and acidic residues" evidence="8">
    <location>
        <begin position="570"/>
        <end position="582"/>
    </location>
</feature>
<dbReference type="Pfam" id="PF00096">
    <property type="entry name" value="zf-C2H2"/>
    <property type="match status" value="1"/>
</dbReference>
<dbReference type="EMBL" id="JAUEPN010000006">
    <property type="protein sequence ID" value="KAK3292978.1"/>
    <property type="molecule type" value="Genomic_DNA"/>
</dbReference>
<dbReference type="GeneID" id="87838742"/>
<keyword evidence="3" id="KW-0677">Repeat</keyword>
<evidence type="ECO:0000256" key="5">
    <source>
        <dbReference type="ARBA" id="ARBA00022833"/>
    </source>
</evidence>
<keyword evidence="2" id="KW-0479">Metal-binding</keyword>
<feature type="compositionally biased region" description="Polar residues" evidence="8">
    <location>
        <begin position="601"/>
        <end position="613"/>
    </location>
</feature>
<feature type="compositionally biased region" description="Polar residues" evidence="8">
    <location>
        <begin position="120"/>
        <end position="143"/>
    </location>
</feature>
<sequence length="889" mass="96793">MLSNPPNMSGLHSRQRQHRRQNSTPSAFDAVKIAPLPSLQQRRPVSHRRGLSLDTRAHPLAPAPTNAAVRRGYAPISIQPNNTGSSATPQQMLREAQQQRATHPGLGQPAFAEQDGSDNFLISPQVTPQSRRFTNAVPGQSPLTGAHGLQFDPYSGPLGSFERTVNPLNGTNIDPSREFDFFQPESGLSTPSFMTFPDSSPGGDGHGWGSETETASTHSRRSSRRMSNGIMDKGAKFEAAPGGFEVSGRPCTPSGQITNEYFSQTPVEASIKNETTPLQPLNRFSEGYDESMEETLKPLRTKNNNRNSGIFQDLRQQAEAMAHTPPRANTIPMAIPNPGLQTPEFMNMRTISAELRRFERGYGSIPTSPVDGPSMFSFMKSDNFGDKSEFPPLTFESLNTIPPLVPPSPINKSPSRRGSPHRRTESVASVTSAASIADINIEETKTETGVSIDDIAAYIQGPDPSDGKWRCLYEGCNKPFGRKENIKSHVQTHLNDRQYQCPTCKKCFVRQHDLKRHAKIHTGIKPYPCECGNSFARHDALTRHRQRGMCIGAFDGVVRKVVKRGRPKKIRPEMDERRDKAERTRRKNKLNSANSASSQSGYSDISSANSPSNDFDGLLDDDHFPDILSASIGSLPNPMTTATMNPSTLAVSAASIPTTTSMAEVFHTALSPSAMSNYSHASHTSSQPPQQQSQPQQPQQQPPLHHHPEYATSLAELHNPPSPSKSVSSHYTHHTTTTHAPHTPPDLLSSPRSPSATATPAHHHQQQQQQQHQQQQRFFDQPNHESDAAGNTSALSDASSIGLGTTAAAHAAAAAGGLEMVLGFQGQHGQGLLGGDEFGGGDLKFEKFERFGGLVGGFEKGGFGERFDEEGFDPVSMFTSGEDVFFGTV</sequence>
<feature type="domain" description="C2H2-type" evidence="9">
    <location>
        <begin position="499"/>
        <end position="526"/>
    </location>
</feature>
<dbReference type="AlphaFoldDB" id="A0AAE0HAK5"/>
<gene>
    <name evidence="10" type="ORF">B0H64DRAFT_363255</name>
</gene>
<accession>A0AAE0HAK5</accession>
<dbReference type="FunFam" id="3.30.160.60:FF:000504">
    <property type="entry name" value="C2H2 transcription factor swi5"/>
    <property type="match status" value="1"/>
</dbReference>
<dbReference type="GO" id="GO:0008270">
    <property type="term" value="F:zinc ion binding"/>
    <property type="evidence" value="ECO:0007669"/>
    <property type="project" value="UniProtKB-KW"/>
</dbReference>
<protein>
    <recommendedName>
        <fullName evidence="9">C2H2-type domain-containing protein</fullName>
    </recommendedName>
</protein>
<feature type="region of interest" description="Disordered" evidence="8">
    <location>
        <begin position="399"/>
        <end position="430"/>
    </location>
</feature>
<reference evidence="10" key="1">
    <citation type="journal article" date="2023" name="Mol. Phylogenet. Evol.">
        <title>Genome-scale phylogeny and comparative genomics of the fungal order Sordariales.</title>
        <authorList>
            <person name="Hensen N."/>
            <person name="Bonometti L."/>
            <person name="Westerberg I."/>
            <person name="Brannstrom I.O."/>
            <person name="Guillou S."/>
            <person name="Cros-Aarteil S."/>
            <person name="Calhoun S."/>
            <person name="Haridas S."/>
            <person name="Kuo A."/>
            <person name="Mondo S."/>
            <person name="Pangilinan J."/>
            <person name="Riley R."/>
            <person name="LaButti K."/>
            <person name="Andreopoulos B."/>
            <person name="Lipzen A."/>
            <person name="Chen C."/>
            <person name="Yan M."/>
            <person name="Daum C."/>
            <person name="Ng V."/>
            <person name="Clum A."/>
            <person name="Steindorff A."/>
            <person name="Ohm R.A."/>
            <person name="Martin F."/>
            <person name="Silar P."/>
            <person name="Natvig D.O."/>
            <person name="Lalanne C."/>
            <person name="Gautier V."/>
            <person name="Ament-Velasquez S.L."/>
            <person name="Kruys A."/>
            <person name="Hutchinson M.I."/>
            <person name="Powell A.J."/>
            <person name="Barry K."/>
            <person name="Miller A.N."/>
            <person name="Grigoriev I.V."/>
            <person name="Debuchy R."/>
            <person name="Gladieux P."/>
            <person name="Hiltunen Thoren M."/>
            <person name="Johannesson H."/>
        </authorList>
    </citation>
    <scope>NUCLEOTIDE SEQUENCE</scope>
    <source>
        <strain evidence="10">CBS 168.71</strain>
    </source>
</reference>
<dbReference type="PROSITE" id="PS50157">
    <property type="entry name" value="ZINC_FINGER_C2H2_2"/>
    <property type="match status" value="2"/>
</dbReference>
<evidence type="ECO:0000256" key="8">
    <source>
        <dbReference type="SAM" id="MobiDB-lite"/>
    </source>
</evidence>
<dbReference type="PANTHER" id="PTHR24376">
    <property type="entry name" value="ZINC FINGER PROTEIN"/>
    <property type="match status" value="1"/>
</dbReference>
<dbReference type="SMART" id="SM00355">
    <property type="entry name" value="ZnF_C2H2"/>
    <property type="match status" value="2"/>
</dbReference>
<dbReference type="Gene3D" id="3.30.160.60">
    <property type="entry name" value="Classic Zinc Finger"/>
    <property type="match status" value="3"/>
</dbReference>
<keyword evidence="5" id="KW-0862">Zinc</keyword>
<keyword evidence="11" id="KW-1185">Reference proteome</keyword>
<proteinExistence type="predicted"/>
<evidence type="ECO:0000313" key="10">
    <source>
        <dbReference type="EMBL" id="KAK3292978.1"/>
    </source>
</evidence>
<dbReference type="InterPro" id="IPR013087">
    <property type="entry name" value="Znf_C2H2_type"/>
</dbReference>
<feature type="compositionally biased region" description="Polar residues" evidence="8">
    <location>
        <begin position="675"/>
        <end position="684"/>
    </location>
</feature>
<name>A0AAE0HAK5_9PEZI</name>
<reference evidence="10" key="2">
    <citation type="submission" date="2023-06" db="EMBL/GenBank/DDBJ databases">
        <authorList>
            <consortium name="Lawrence Berkeley National Laboratory"/>
            <person name="Haridas S."/>
            <person name="Hensen N."/>
            <person name="Bonometti L."/>
            <person name="Westerberg I."/>
            <person name="Brannstrom I.O."/>
            <person name="Guillou S."/>
            <person name="Cros-Aarteil S."/>
            <person name="Calhoun S."/>
            <person name="Kuo A."/>
            <person name="Mondo S."/>
            <person name="Pangilinan J."/>
            <person name="Riley R."/>
            <person name="Labutti K."/>
            <person name="Andreopoulos B."/>
            <person name="Lipzen A."/>
            <person name="Chen C."/>
            <person name="Yanf M."/>
            <person name="Daum C."/>
            <person name="Ng V."/>
            <person name="Clum A."/>
            <person name="Steindorff A."/>
            <person name="Ohm R."/>
            <person name="Martin F."/>
            <person name="Silar P."/>
            <person name="Natvig D."/>
            <person name="Lalanne C."/>
            <person name="Gautier V."/>
            <person name="Ament-Velasquez S.L."/>
            <person name="Kruys A."/>
            <person name="Hutchinson M.I."/>
            <person name="Powell A.J."/>
            <person name="Barry K."/>
            <person name="Miller A.N."/>
            <person name="Grigoriev I.V."/>
            <person name="Debuchy R."/>
            <person name="Gladieux P."/>
            <person name="Thoren M.H."/>
            <person name="Johannesson H."/>
        </authorList>
    </citation>
    <scope>NUCLEOTIDE SEQUENCE</scope>
    <source>
        <strain evidence="10">CBS 168.71</strain>
    </source>
</reference>
<dbReference type="FunFam" id="3.30.160.60:FF:002343">
    <property type="entry name" value="Zinc finger protein 33A"/>
    <property type="match status" value="1"/>
</dbReference>
<feature type="region of interest" description="Disordered" evidence="8">
    <location>
        <begin position="1"/>
        <end position="227"/>
    </location>
</feature>
<evidence type="ECO:0000256" key="6">
    <source>
        <dbReference type="ARBA" id="ARBA00023242"/>
    </source>
</evidence>
<keyword evidence="6" id="KW-0539">Nucleus</keyword>
<feature type="region of interest" description="Disordered" evidence="8">
    <location>
        <begin position="675"/>
        <end position="795"/>
    </location>
</feature>
<feature type="region of interest" description="Disordered" evidence="8">
    <location>
        <begin position="564"/>
        <end position="619"/>
    </location>
</feature>
<dbReference type="PROSITE" id="PS00028">
    <property type="entry name" value="ZINC_FINGER_C2H2_1"/>
    <property type="match status" value="2"/>
</dbReference>
<feature type="compositionally biased region" description="Low complexity" evidence="8">
    <location>
        <begin position="734"/>
        <end position="776"/>
    </location>
</feature>
<evidence type="ECO:0000256" key="7">
    <source>
        <dbReference type="PROSITE-ProRule" id="PRU00042"/>
    </source>
</evidence>
<evidence type="ECO:0000256" key="4">
    <source>
        <dbReference type="ARBA" id="ARBA00022771"/>
    </source>
</evidence>
<comment type="caution">
    <text evidence="10">The sequence shown here is derived from an EMBL/GenBank/DDBJ whole genome shotgun (WGS) entry which is preliminary data.</text>
</comment>
<feature type="compositionally biased region" description="Polar residues" evidence="8">
    <location>
        <begin position="78"/>
        <end position="101"/>
    </location>
</feature>